<dbReference type="Proteomes" id="UP000001064">
    <property type="component" value="Unassembled WGS sequence"/>
</dbReference>
<evidence type="ECO:0000313" key="4">
    <source>
        <dbReference type="Proteomes" id="UP000001064"/>
    </source>
</evidence>
<protein>
    <submittedName>
        <fullName evidence="3">Uncharacterized protein</fullName>
    </submittedName>
</protein>
<keyword evidence="2" id="KW-0472">Membrane</keyword>
<name>F0ZJV6_DICPU</name>
<dbReference type="OrthoDB" id="10672531at2759"/>
<keyword evidence="4" id="KW-1185">Reference proteome</keyword>
<feature type="region of interest" description="Disordered" evidence="1">
    <location>
        <begin position="1"/>
        <end position="46"/>
    </location>
</feature>
<feature type="transmembrane region" description="Helical" evidence="2">
    <location>
        <begin position="94"/>
        <end position="109"/>
    </location>
</feature>
<dbReference type="eggNOG" id="ENOG502RIM8">
    <property type="taxonomic scope" value="Eukaryota"/>
</dbReference>
<dbReference type="OMA" id="RTHIYIN"/>
<keyword evidence="2" id="KW-1133">Transmembrane helix</keyword>
<organism evidence="3 4">
    <name type="scientific">Dictyostelium purpureum</name>
    <name type="common">Slime mold</name>
    <dbReference type="NCBI Taxonomy" id="5786"/>
    <lineage>
        <taxon>Eukaryota</taxon>
        <taxon>Amoebozoa</taxon>
        <taxon>Evosea</taxon>
        <taxon>Eumycetozoa</taxon>
        <taxon>Dictyostelia</taxon>
        <taxon>Dictyosteliales</taxon>
        <taxon>Dictyosteliaceae</taxon>
        <taxon>Dictyostelium</taxon>
    </lineage>
</organism>
<dbReference type="AlphaFoldDB" id="F0ZJV6"/>
<dbReference type="KEGG" id="dpp:DICPUDRAFT_78544"/>
<dbReference type="GeneID" id="10500840"/>
<feature type="compositionally biased region" description="Low complexity" evidence="1">
    <location>
        <begin position="21"/>
        <end position="41"/>
    </location>
</feature>
<dbReference type="InParanoid" id="F0ZJV6"/>
<feature type="compositionally biased region" description="Basic and acidic residues" evidence="1">
    <location>
        <begin position="1"/>
        <end position="11"/>
    </location>
</feature>
<evidence type="ECO:0000256" key="2">
    <source>
        <dbReference type="SAM" id="Phobius"/>
    </source>
</evidence>
<dbReference type="FunCoup" id="F0ZJV6">
    <property type="interactions" value="937"/>
</dbReference>
<gene>
    <name evidence="3" type="ORF">DICPUDRAFT_78544</name>
</gene>
<evidence type="ECO:0000256" key="1">
    <source>
        <dbReference type="SAM" id="MobiDB-lite"/>
    </source>
</evidence>
<evidence type="ECO:0000313" key="3">
    <source>
        <dbReference type="EMBL" id="EGC35761.1"/>
    </source>
</evidence>
<sequence>MDKTSVFDNRNRNKNSRYKNKNNTSYNSMNNKNNYNLYNSNKNDKNKMDEDQIYYDLDEGYHSSNSKGSVGSNNQDYKLASNQNKMFFSNKKKWFFFIFLFILAVYFFNNSKNNNNIKLIDDDKFENFFSNLKFPNKYGKIGDTIRTHIYINNIKKDKRPISILISSKNNTLNDLINYFYSFNNPLNLINNSIDIDYILVFNQNEKSQSIRDKIKYQKKNKTTSNIYIFKIDTSQIKSGSIIDFGPIEDIIDGSSEINVSRNNLFLFLSDVGQTKEIDDDEKKREFIIGESKLIFQHRFLHRIRSTLSIQ</sequence>
<dbReference type="RefSeq" id="XP_003287713.1">
    <property type="nucleotide sequence ID" value="XM_003287665.1"/>
</dbReference>
<proteinExistence type="predicted"/>
<dbReference type="EMBL" id="GL871048">
    <property type="protein sequence ID" value="EGC35761.1"/>
    <property type="molecule type" value="Genomic_DNA"/>
</dbReference>
<dbReference type="VEuPathDB" id="AmoebaDB:DICPUDRAFT_78544"/>
<keyword evidence="2" id="KW-0812">Transmembrane</keyword>
<accession>F0ZJV6</accession>
<reference evidence="4" key="1">
    <citation type="journal article" date="2011" name="Genome Biol.">
        <title>Comparative genomics of the social amoebae Dictyostelium discoideum and Dictyostelium purpureum.</title>
        <authorList>
            <consortium name="US DOE Joint Genome Institute (JGI-PGF)"/>
            <person name="Sucgang R."/>
            <person name="Kuo A."/>
            <person name="Tian X."/>
            <person name="Salerno W."/>
            <person name="Parikh A."/>
            <person name="Feasley C.L."/>
            <person name="Dalin E."/>
            <person name="Tu H."/>
            <person name="Huang E."/>
            <person name="Barry K."/>
            <person name="Lindquist E."/>
            <person name="Shapiro H."/>
            <person name="Bruce D."/>
            <person name="Schmutz J."/>
            <person name="Salamov A."/>
            <person name="Fey P."/>
            <person name="Gaudet P."/>
            <person name="Anjard C."/>
            <person name="Babu M.M."/>
            <person name="Basu S."/>
            <person name="Bushmanova Y."/>
            <person name="van der Wel H."/>
            <person name="Katoh-Kurasawa M."/>
            <person name="Dinh C."/>
            <person name="Coutinho P.M."/>
            <person name="Saito T."/>
            <person name="Elias M."/>
            <person name="Schaap P."/>
            <person name="Kay R.R."/>
            <person name="Henrissat B."/>
            <person name="Eichinger L."/>
            <person name="Rivero F."/>
            <person name="Putnam N.H."/>
            <person name="West C.M."/>
            <person name="Loomis W.F."/>
            <person name="Chisholm R.L."/>
            <person name="Shaulsky G."/>
            <person name="Strassmann J.E."/>
            <person name="Queller D.C."/>
            <person name="Kuspa A."/>
            <person name="Grigoriev I.V."/>
        </authorList>
    </citation>
    <scope>NUCLEOTIDE SEQUENCE [LARGE SCALE GENOMIC DNA]</scope>
    <source>
        <strain evidence="4">QSDP1</strain>
    </source>
</reference>